<proteinExistence type="predicted"/>
<evidence type="ECO:0000313" key="3">
    <source>
        <dbReference type="Proteomes" id="UP000318582"/>
    </source>
</evidence>
<accession>A0A507DQD7</accession>
<evidence type="ECO:0000313" key="2">
    <source>
        <dbReference type="EMBL" id="TPX53455.1"/>
    </source>
</evidence>
<feature type="compositionally biased region" description="Acidic residues" evidence="1">
    <location>
        <begin position="155"/>
        <end position="170"/>
    </location>
</feature>
<evidence type="ECO:0000256" key="1">
    <source>
        <dbReference type="SAM" id="MobiDB-lite"/>
    </source>
</evidence>
<gene>
    <name evidence="2" type="ORF">PhCBS80983_g06284</name>
</gene>
<sequence>MSTTTALVLHEEQIHVAYLKINLPPTEEFFATVKALYNIRESKLYKQRNFKSFQIYLLDKWELKKSLGNRLCVAGRVISELEKKFPKTELPSNATLCIAVEAWSQTRKEPLHTVWKAALDHFGSRDNAIASHFSEIYEDEDPLTPVSPTSQSPEEPTESEEENSDSDEERSEPSESSSLSDNPVDTGSSAANTLLGRGQRLKRPVAMIDSSGSDSDNELILHRQKKNVDFRRIGENENIVHNTPQWLCDLIEEFTGGVDLDPCSNTFSKLRAKKKYGYDADNTFINALKITDWEPNTNFVYLNAPGTAMCKSEKDGKKNAAEPASVLLEEVLYRDA</sequence>
<feature type="compositionally biased region" description="Low complexity" evidence="1">
    <location>
        <begin position="144"/>
        <end position="154"/>
    </location>
</feature>
<protein>
    <submittedName>
        <fullName evidence="2">Uncharacterized protein</fullName>
    </submittedName>
</protein>
<dbReference type="EMBL" id="QEAQ01000221">
    <property type="protein sequence ID" value="TPX53455.1"/>
    <property type="molecule type" value="Genomic_DNA"/>
</dbReference>
<comment type="caution">
    <text evidence="2">The sequence shown here is derived from an EMBL/GenBank/DDBJ whole genome shotgun (WGS) entry which is preliminary data.</text>
</comment>
<dbReference type="Proteomes" id="UP000318582">
    <property type="component" value="Unassembled WGS sequence"/>
</dbReference>
<reference evidence="2 3" key="1">
    <citation type="journal article" date="2019" name="Sci. Rep.">
        <title>Comparative genomics of chytrid fungi reveal insights into the obligate biotrophic and pathogenic lifestyle of Synchytrium endobioticum.</title>
        <authorList>
            <person name="van de Vossenberg B.T.L.H."/>
            <person name="Warris S."/>
            <person name="Nguyen H.D.T."/>
            <person name="van Gent-Pelzer M.P.E."/>
            <person name="Joly D.L."/>
            <person name="van de Geest H.C."/>
            <person name="Bonants P.J.M."/>
            <person name="Smith D.S."/>
            <person name="Levesque C.A."/>
            <person name="van der Lee T.A.J."/>
        </authorList>
    </citation>
    <scope>NUCLEOTIDE SEQUENCE [LARGE SCALE GENOMIC DNA]</scope>
    <source>
        <strain evidence="2 3">CBS 809.83</strain>
    </source>
</reference>
<feature type="region of interest" description="Disordered" evidence="1">
    <location>
        <begin position="137"/>
        <end position="196"/>
    </location>
</feature>
<feature type="compositionally biased region" description="Polar residues" evidence="1">
    <location>
        <begin position="183"/>
        <end position="192"/>
    </location>
</feature>
<name>A0A507DQD7_9FUNG</name>
<dbReference type="AlphaFoldDB" id="A0A507DQD7"/>
<keyword evidence="3" id="KW-1185">Reference proteome</keyword>
<organism evidence="2 3">
    <name type="scientific">Powellomyces hirtus</name>
    <dbReference type="NCBI Taxonomy" id="109895"/>
    <lineage>
        <taxon>Eukaryota</taxon>
        <taxon>Fungi</taxon>
        <taxon>Fungi incertae sedis</taxon>
        <taxon>Chytridiomycota</taxon>
        <taxon>Chytridiomycota incertae sedis</taxon>
        <taxon>Chytridiomycetes</taxon>
        <taxon>Spizellomycetales</taxon>
        <taxon>Powellomycetaceae</taxon>
        <taxon>Powellomyces</taxon>
    </lineage>
</organism>